<gene>
    <name evidence="1" type="ORF">K461DRAFT_295553</name>
</gene>
<dbReference type="PANTHER" id="PTHR42791:SF1">
    <property type="entry name" value="N-ACETYLTRANSFERASE DOMAIN-CONTAINING PROTEIN"/>
    <property type="match status" value="1"/>
</dbReference>
<keyword evidence="2" id="KW-1185">Reference proteome</keyword>
<evidence type="ECO:0000313" key="2">
    <source>
        <dbReference type="Proteomes" id="UP000799439"/>
    </source>
</evidence>
<proteinExistence type="predicted"/>
<dbReference type="AlphaFoldDB" id="A0A9P4IX27"/>
<dbReference type="InterPro" id="IPR052523">
    <property type="entry name" value="Trichothecene_AcTrans"/>
</dbReference>
<dbReference type="Gene3D" id="3.40.630.30">
    <property type="match status" value="1"/>
</dbReference>
<evidence type="ECO:0008006" key="3">
    <source>
        <dbReference type="Google" id="ProtNLM"/>
    </source>
</evidence>
<name>A0A9P4IX27_9PEZI</name>
<protein>
    <recommendedName>
        <fullName evidence="3">N-acetyltransferase domain-containing protein</fullName>
    </recommendedName>
</protein>
<dbReference type="Proteomes" id="UP000799439">
    <property type="component" value="Unassembled WGS sequence"/>
</dbReference>
<dbReference type="OrthoDB" id="544277at2759"/>
<dbReference type="PANTHER" id="PTHR42791">
    <property type="entry name" value="GNAT FAMILY ACETYLTRANSFERASE"/>
    <property type="match status" value="1"/>
</dbReference>
<accession>A0A9P4IX27</accession>
<evidence type="ECO:0000313" key="1">
    <source>
        <dbReference type="EMBL" id="KAF2151507.1"/>
    </source>
</evidence>
<organism evidence="1 2">
    <name type="scientific">Myriangium duriaei CBS 260.36</name>
    <dbReference type="NCBI Taxonomy" id="1168546"/>
    <lineage>
        <taxon>Eukaryota</taxon>
        <taxon>Fungi</taxon>
        <taxon>Dikarya</taxon>
        <taxon>Ascomycota</taxon>
        <taxon>Pezizomycotina</taxon>
        <taxon>Dothideomycetes</taxon>
        <taxon>Dothideomycetidae</taxon>
        <taxon>Myriangiales</taxon>
        <taxon>Myriangiaceae</taxon>
        <taxon>Myriangium</taxon>
    </lineage>
</organism>
<reference evidence="1" key="1">
    <citation type="journal article" date="2020" name="Stud. Mycol.">
        <title>101 Dothideomycetes genomes: a test case for predicting lifestyles and emergence of pathogens.</title>
        <authorList>
            <person name="Haridas S."/>
            <person name="Albert R."/>
            <person name="Binder M."/>
            <person name="Bloem J."/>
            <person name="Labutti K."/>
            <person name="Salamov A."/>
            <person name="Andreopoulos B."/>
            <person name="Baker S."/>
            <person name="Barry K."/>
            <person name="Bills G."/>
            <person name="Bluhm B."/>
            <person name="Cannon C."/>
            <person name="Castanera R."/>
            <person name="Culley D."/>
            <person name="Daum C."/>
            <person name="Ezra D."/>
            <person name="Gonzalez J."/>
            <person name="Henrissat B."/>
            <person name="Kuo A."/>
            <person name="Liang C."/>
            <person name="Lipzen A."/>
            <person name="Lutzoni F."/>
            <person name="Magnuson J."/>
            <person name="Mondo S."/>
            <person name="Nolan M."/>
            <person name="Ohm R."/>
            <person name="Pangilinan J."/>
            <person name="Park H.-J."/>
            <person name="Ramirez L."/>
            <person name="Alfaro M."/>
            <person name="Sun H."/>
            <person name="Tritt A."/>
            <person name="Yoshinaga Y."/>
            <person name="Zwiers L.-H."/>
            <person name="Turgeon B."/>
            <person name="Goodwin S."/>
            <person name="Spatafora J."/>
            <person name="Crous P."/>
            <person name="Grigoriev I."/>
        </authorList>
    </citation>
    <scope>NUCLEOTIDE SEQUENCE</scope>
    <source>
        <strain evidence="1">CBS 260.36</strain>
    </source>
</reference>
<dbReference type="EMBL" id="ML996088">
    <property type="protein sequence ID" value="KAF2151507.1"/>
    <property type="molecule type" value="Genomic_DNA"/>
</dbReference>
<sequence>MASATTYSIVSNSHEGIAKTNAAIASAFTSAPISLALYVERNGLEPPYPQKLSRDVLEPYFWPQVENAVSAGAICIEAGDYSAVAIWGEPATTSQTPVTTTSGSSGKPLPMLLEFLEKVEDAKKHFLATTTMPDEHGNTPTQVTPLRPYYDLKFLARNPDVPRVSGAISAVVRPFLEKARTEGAVVWLEATGPAAVAVYTHFGFEVVERIVIGKGRVGVDGWPQENGEGVSIWAMIFK</sequence>
<comment type="caution">
    <text evidence="1">The sequence shown here is derived from an EMBL/GenBank/DDBJ whole genome shotgun (WGS) entry which is preliminary data.</text>
</comment>